<dbReference type="CDD" id="cd15482">
    <property type="entry name" value="Sialidase_non-viral"/>
    <property type="match status" value="1"/>
</dbReference>
<gene>
    <name evidence="5" type="ORF">SMSP2_02756</name>
</gene>
<feature type="domain" description="LamG-like jellyroll fold" evidence="4">
    <location>
        <begin position="103"/>
        <end position="249"/>
    </location>
</feature>
<reference evidence="6" key="1">
    <citation type="submission" date="2017-02" db="EMBL/GenBank/DDBJ databases">
        <title>Comparative genomics and description of representatives of a novel lineage of planctomycetes thriving in anoxic sediments.</title>
        <authorList>
            <person name="Spring S."/>
            <person name="Bunk B."/>
            <person name="Sproer C."/>
        </authorList>
    </citation>
    <scope>NUCLEOTIDE SEQUENCE [LARGE SCALE GENOMIC DNA]</scope>
    <source>
        <strain evidence="6">SM-Chi-D1</strain>
    </source>
</reference>
<dbReference type="Pfam" id="PF13385">
    <property type="entry name" value="Laminin_G_3"/>
    <property type="match status" value="1"/>
</dbReference>
<evidence type="ECO:0000256" key="3">
    <source>
        <dbReference type="SAM" id="SignalP"/>
    </source>
</evidence>
<protein>
    <recommendedName>
        <fullName evidence="4">LamG-like jellyroll fold domain-containing protein</fullName>
    </recommendedName>
</protein>
<sequence precursor="true">MKRKPKRFFILLFVFLLSASALLADYAAIVESDGPVAWWRFNDYRYKDGFPAHESTGNIKNSTFQNDVMTAEAGVGGKCGWFNGNLAGVDLANELGPLIDSSSCVTFEAWLRCAVLPDSNLIQRIFATRIDGGKAGIDVGLYSYSDSQSQLRVAARSSAADSYTYASAAFTTPEKWVHLVCVIDYPSDMVRIYLDGSLASETALQFSSDVYDYGTPTQTGQIGRAPDFDVPYRGYLDEVAVYDKALSPERIQAHFNAGNPQEPGDLWAGQIAYCDPATNRMIGSPSMLLYDNGAMLASYDHAGNTIFKISYDNGKSWFFRSQIDDFRMATLFEHNGQTYTFGISTNPGHICISKSTNYGGSWTPRKILFEAQQEGKFGYHTGPVPVIHSNGKIYRVFEERVTDERWPIAYAAVVVWSEAGSDLLEPASWTMTNAVEFDPSWADPSWNCTSPGWLEGNVVEAPDGDVIVLMRFHSNPVVDKAAILTLSADDTVLSFDPETGFIDMPGGMHKFDIHRDPVTGLYLTLNNNNTDPLRPAQRNNLSLIGSEDLRNWYHIRTVLQDNSGYSWRDSMLNVGFQYVVWEADGDDIIYTSRTSYDGARDYHDSNRITFHRLENYLDFVAPCGMMGYSQMDFNKDCFVDILDFSCVAGEWLMCTHPYQAGCVNKNID</sequence>
<feature type="signal peptide" evidence="3">
    <location>
        <begin position="1"/>
        <end position="23"/>
    </location>
</feature>
<accession>A0A1R7T661</accession>
<dbReference type="InterPro" id="IPR036278">
    <property type="entry name" value="Sialidase_sf"/>
</dbReference>
<dbReference type="SUPFAM" id="SSF50939">
    <property type="entry name" value="Sialidases"/>
    <property type="match status" value="1"/>
</dbReference>
<dbReference type="RefSeq" id="WP_146684570.1">
    <property type="nucleotide sequence ID" value="NZ_CP019646.1"/>
</dbReference>
<keyword evidence="2" id="KW-1015">Disulfide bond</keyword>
<dbReference type="STRING" id="1851148.SMSP2_02756"/>
<dbReference type="InterPro" id="IPR013320">
    <property type="entry name" value="ConA-like_dom_sf"/>
</dbReference>
<dbReference type="SMART" id="SM00560">
    <property type="entry name" value="LamGL"/>
    <property type="match status" value="1"/>
</dbReference>
<dbReference type="Proteomes" id="UP000188181">
    <property type="component" value="Chromosome"/>
</dbReference>
<dbReference type="EMBL" id="CP019646">
    <property type="protein sequence ID" value="AQQ72373.1"/>
    <property type="molecule type" value="Genomic_DNA"/>
</dbReference>
<dbReference type="OrthoDB" id="9021327at2"/>
<name>A0A1R7T661_9BACT</name>
<dbReference type="KEGG" id="pbas:SMSP2_02756"/>
<evidence type="ECO:0000256" key="2">
    <source>
        <dbReference type="ARBA" id="ARBA00023157"/>
    </source>
</evidence>
<proteinExistence type="predicted"/>
<evidence type="ECO:0000256" key="1">
    <source>
        <dbReference type="ARBA" id="ARBA00022729"/>
    </source>
</evidence>
<dbReference type="SUPFAM" id="SSF49899">
    <property type="entry name" value="Concanavalin A-like lectins/glucanases"/>
    <property type="match status" value="1"/>
</dbReference>
<evidence type="ECO:0000313" key="5">
    <source>
        <dbReference type="EMBL" id="AQQ72373.1"/>
    </source>
</evidence>
<evidence type="ECO:0000313" key="6">
    <source>
        <dbReference type="Proteomes" id="UP000188181"/>
    </source>
</evidence>
<dbReference type="Gene3D" id="2.60.120.200">
    <property type="match status" value="1"/>
</dbReference>
<dbReference type="AlphaFoldDB" id="A0A1R7T661"/>
<feature type="chain" id="PRO_5012593885" description="LamG-like jellyroll fold domain-containing protein" evidence="3">
    <location>
        <begin position="24"/>
        <end position="668"/>
    </location>
</feature>
<evidence type="ECO:0000259" key="4">
    <source>
        <dbReference type="SMART" id="SM00560"/>
    </source>
</evidence>
<organism evidence="5 6">
    <name type="scientific">Limihaloglobus sulfuriphilus</name>
    <dbReference type="NCBI Taxonomy" id="1851148"/>
    <lineage>
        <taxon>Bacteria</taxon>
        <taxon>Pseudomonadati</taxon>
        <taxon>Planctomycetota</taxon>
        <taxon>Phycisphaerae</taxon>
        <taxon>Sedimentisphaerales</taxon>
        <taxon>Sedimentisphaeraceae</taxon>
        <taxon>Limihaloglobus</taxon>
    </lineage>
</organism>
<dbReference type="Gene3D" id="2.120.10.10">
    <property type="match status" value="1"/>
</dbReference>
<keyword evidence="1 3" id="KW-0732">Signal</keyword>
<keyword evidence="6" id="KW-1185">Reference proteome</keyword>
<dbReference type="InterPro" id="IPR006558">
    <property type="entry name" value="LamG-like"/>
</dbReference>